<dbReference type="AlphaFoldDB" id="A0A8J4R304"/>
<comment type="caution">
    <text evidence="2">The sequence shown here is derived from an EMBL/GenBank/DDBJ whole genome shotgun (WGS) entry which is preliminary data.</text>
</comment>
<dbReference type="PANTHER" id="PTHR33625">
    <property type="entry name" value="OS08G0179900 PROTEIN"/>
    <property type="match status" value="1"/>
</dbReference>
<protein>
    <submittedName>
        <fullName evidence="2">Uncharacterized protein</fullName>
    </submittedName>
</protein>
<dbReference type="EMBL" id="JRKL02002637">
    <property type="protein sequence ID" value="KAF3958104.1"/>
    <property type="molecule type" value="Genomic_DNA"/>
</dbReference>
<feature type="compositionally biased region" description="Basic residues" evidence="1">
    <location>
        <begin position="25"/>
        <end position="38"/>
    </location>
</feature>
<organism evidence="2 3">
    <name type="scientific">Castanea mollissima</name>
    <name type="common">Chinese chestnut</name>
    <dbReference type="NCBI Taxonomy" id="60419"/>
    <lineage>
        <taxon>Eukaryota</taxon>
        <taxon>Viridiplantae</taxon>
        <taxon>Streptophyta</taxon>
        <taxon>Embryophyta</taxon>
        <taxon>Tracheophyta</taxon>
        <taxon>Spermatophyta</taxon>
        <taxon>Magnoliopsida</taxon>
        <taxon>eudicotyledons</taxon>
        <taxon>Gunneridae</taxon>
        <taxon>Pentapetalae</taxon>
        <taxon>rosids</taxon>
        <taxon>fabids</taxon>
        <taxon>Fagales</taxon>
        <taxon>Fagaceae</taxon>
        <taxon>Castanea</taxon>
    </lineage>
</organism>
<feature type="compositionally biased region" description="Polar residues" evidence="1">
    <location>
        <begin position="39"/>
        <end position="54"/>
    </location>
</feature>
<dbReference type="Proteomes" id="UP000737018">
    <property type="component" value="Unassembled WGS sequence"/>
</dbReference>
<feature type="region of interest" description="Disordered" evidence="1">
    <location>
        <begin position="15"/>
        <end position="54"/>
    </location>
</feature>
<gene>
    <name evidence="2" type="ORF">CMV_016945</name>
</gene>
<evidence type="ECO:0000313" key="3">
    <source>
        <dbReference type="Proteomes" id="UP000737018"/>
    </source>
</evidence>
<dbReference type="OrthoDB" id="737041at2759"/>
<dbReference type="PANTHER" id="PTHR33625:SF2">
    <property type="entry name" value="POST-SET DOMAIN-CONTAINING PROTEIN"/>
    <property type="match status" value="1"/>
</dbReference>
<evidence type="ECO:0000256" key="1">
    <source>
        <dbReference type="SAM" id="MobiDB-lite"/>
    </source>
</evidence>
<name>A0A8J4R304_9ROSI</name>
<sequence>MKVWEESPYGEWLRATEDVPPQSHPRWKPQRSRHRRCRNGTQQNSSSGHGHSYQSRTIIEEGIPEIMDVVECTGLKGPDINEEQYWDNNDGKNPEIDAIPAPQNCMLGKSSSGSMLKWLEQILDYLKLLLSQGYGRLCDAFRMLLTNPTVKRLVVSVASNKAFWDVILWSMSLQEFQWTPYAVVNYVELIEKFRTLVNELFQPKSNNPTEGNKE</sequence>
<accession>A0A8J4R304</accession>
<proteinExistence type="predicted"/>
<keyword evidence="3" id="KW-1185">Reference proteome</keyword>
<reference evidence="2" key="1">
    <citation type="submission" date="2020-03" db="EMBL/GenBank/DDBJ databases">
        <title>Castanea mollissima Vanexum genome sequencing.</title>
        <authorList>
            <person name="Staton M."/>
        </authorList>
    </citation>
    <scope>NUCLEOTIDE SEQUENCE</scope>
    <source>
        <tissue evidence="2">Leaf</tissue>
    </source>
</reference>
<evidence type="ECO:0000313" key="2">
    <source>
        <dbReference type="EMBL" id="KAF3958104.1"/>
    </source>
</evidence>